<sequence length="330" mass="38851">MYIISFPESCLCAPCLHINIFLDQKSYPKNGSFFDLRYNGKYMIKKKTVVIVPTNDAEAMLIALLAEKRGFDVLRSKQSHGASLDHGRDYVEAIKKGEWQRVIVVEMPGIQTEERIRSLGCDIVIIDHHNYTGLERAFYPHSHRTLPSSLEQFLHVARITDHQLEKWGFSPKQVKGVGLFDRGFIWALQKEGYTKKEIQEVLQYEEELMGERKPLSEDKKRLEAVEETWMYHKKWKEFFLVENNSVYLLRGALSIFLALKRRKPTPLILWEKRHHRFYVQETPWAQTLYKHFGGFTYGSQQNWGYRNDQEKKKLCLDDILIFLASRKETS</sequence>
<organism evidence="1 2">
    <name type="scientific">Candidatus Uhrbacteria bacterium GW2011_GWF2_46_218</name>
    <dbReference type="NCBI Taxonomy" id="1619001"/>
    <lineage>
        <taxon>Bacteria</taxon>
        <taxon>Candidatus Uhriibacteriota</taxon>
    </lineage>
</organism>
<accession>A0A0G1PKX6</accession>
<dbReference type="Proteomes" id="UP000034705">
    <property type="component" value="Unassembled WGS sequence"/>
</dbReference>
<proteinExistence type="predicted"/>
<reference evidence="1 2" key="1">
    <citation type="journal article" date="2015" name="Nature">
        <title>rRNA introns, odd ribosomes, and small enigmatic genomes across a large radiation of phyla.</title>
        <authorList>
            <person name="Brown C.T."/>
            <person name="Hug L.A."/>
            <person name="Thomas B.C."/>
            <person name="Sharon I."/>
            <person name="Castelle C.J."/>
            <person name="Singh A."/>
            <person name="Wilkins M.J."/>
            <person name="Williams K.H."/>
            <person name="Banfield J.F."/>
        </authorList>
    </citation>
    <scope>NUCLEOTIDE SEQUENCE [LARGE SCALE GENOMIC DNA]</scope>
</reference>
<dbReference type="AlphaFoldDB" id="A0A0G1PKX6"/>
<name>A0A0G1PKX6_9BACT</name>
<gene>
    <name evidence="1" type="ORF">UX45_C0010G0022</name>
</gene>
<evidence type="ECO:0000313" key="1">
    <source>
        <dbReference type="EMBL" id="KKU33337.1"/>
    </source>
</evidence>
<dbReference type="EMBL" id="LCMG01000010">
    <property type="protein sequence ID" value="KKU33337.1"/>
    <property type="molecule type" value="Genomic_DNA"/>
</dbReference>
<protein>
    <submittedName>
        <fullName evidence="1">Uncharacterized protein</fullName>
    </submittedName>
</protein>
<comment type="caution">
    <text evidence="1">The sequence shown here is derived from an EMBL/GenBank/DDBJ whole genome shotgun (WGS) entry which is preliminary data.</text>
</comment>
<evidence type="ECO:0000313" key="2">
    <source>
        <dbReference type="Proteomes" id="UP000034705"/>
    </source>
</evidence>